<keyword evidence="2" id="KW-1133">Transmembrane helix</keyword>
<reference evidence="3" key="1">
    <citation type="submission" date="2023-06" db="EMBL/GenBank/DDBJ databases">
        <title>Genome-scale phylogeny and comparative genomics of the fungal order Sordariales.</title>
        <authorList>
            <consortium name="Lawrence Berkeley National Laboratory"/>
            <person name="Hensen N."/>
            <person name="Bonometti L."/>
            <person name="Westerberg I."/>
            <person name="Brannstrom I.O."/>
            <person name="Guillou S."/>
            <person name="Cros-Aarteil S."/>
            <person name="Calhoun S."/>
            <person name="Haridas S."/>
            <person name="Kuo A."/>
            <person name="Mondo S."/>
            <person name="Pangilinan J."/>
            <person name="Riley R."/>
            <person name="Labutti K."/>
            <person name="Andreopoulos B."/>
            <person name="Lipzen A."/>
            <person name="Chen C."/>
            <person name="Yanf M."/>
            <person name="Daum C."/>
            <person name="Ng V."/>
            <person name="Clum A."/>
            <person name="Steindorff A."/>
            <person name="Ohm R."/>
            <person name="Martin F."/>
            <person name="Silar P."/>
            <person name="Natvig D."/>
            <person name="Lalanne C."/>
            <person name="Gautier V."/>
            <person name="Ament-Velasquez S.L."/>
            <person name="Kruys A."/>
            <person name="Hutchinson M.I."/>
            <person name="Powell A.J."/>
            <person name="Barry K."/>
            <person name="Miller A.N."/>
            <person name="Grigoriev I.V."/>
            <person name="Debuchy R."/>
            <person name="Gladieux P."/>
            <person name="Thoren M.H."/>
            <person name="Johannesson H."/>
        </authorList>
    </citation>
    <scope>NUCLEOTIDE SEQUENCE</scope>
    <source>
        <strain evidence="3">CBS 307.81</strain>
    </source>
</reference>
<organism evidence="3 4">
    <name type="scientific">Cercophora samala</name>
    <dbReference type="NCBI Taxonomy" id="330535"/>
    <lineage>
        <taxon>Eukaryota</taxon>
        <taxon>Fungi</taxon>
        <taxon>Dikarya</taxon>
        <taxon>Ascomycota</taxon>
        <taxon>Pezizomycotina</taxon>
        <taxon>Sordariomycetes</taxon>
        <taxon>Sordariomycetidae</taxon>
        <taxon>Sordariales</taxon>
        <taxon>Lasiosphaeriaceae</taxon>
        <taxon>Cercophora</taxon>
    </lineage>
</organism>
<feature type="compositionally biased region" description="Polar residues" evidence="1">
    <location>
        <begin position="163"/>
        <end position="177"/>
    </location>
</feature>
<dbReference type="Proteomes" id="UP001174997">
    <property type="component" value="Unassembled WGS sequence"/>
</dbReference>
<evidence type="ECO:0000256" key="1">
    <source>
        <dbReference type="SAM" id="MobiDB-lite"/>
    </source>
</evidence>
<proteinExistence type="predicted"/>
<name>A0AA39ZFY1_9PEZI</name>
<keyword evidence="4" id="KW-1185">Reference proteome</keyword>
<feature type="compositionally biased region" description="Polar residues" evidence="1">
    <location>
        <begin position="212"/>
        <end position="227"/>
    </location>
</feature>
<dbReference type="AlphaFoldDB" id="A0AA39ZFY1"/>
<feature type="transmembrane region" description="Helical" evidence="2">
    <location>
        <begin position="90"/>
        <end position="114"/>
    </location>
</feature>
<accession>A0AA39ZFY1</accession>
<feature type="compositionally biased region" description="Low complexity" evidence="1">
    <location>
        <begin position="146"/>
        <end position="159"/>
    </location>
</feature>
<protein>
    <submittedName>
        <fullName evidence="3">Uncharacterized protein</fullName>
    </submittedName>
</protein>
<dbReference type="EMBL" id="JAULSY010000033">
    <property type="protein sequence ID" value="KAK0670282.1"/>
    <property type="molecule type" value="Genomic_DNA"/>
</dbReference>
<sequence>MEGETVSKTIQRPRRADFAHETTLPECYDNWILPECYDHWDLPEVYIPTANNNDGNQRATASAEANSVKISTVSGGKPISPRRSCWRRHWAWWILVGVLAVGGAAGGSIAGVLVSRRQQNPSGSVVPASPTISETSPGATSLSRVTQPQGSTTSGTQPPARSTDASLTTASPSSGSLPSKPEQPPSTTTRIPEAISTLTPTPLPVQTPAPGTTVNEPLKSTSASPSNLEPDPLIGQPIKPTRAVQIGRARRPGDANDFLEIAFFPGSPCDYSLIGYHGKWVCDTPFFLENTEYQWKGCGSYTWLIWGPAEQRFGECVDRMTPETTCDGLLVRGVWLCRPE</sequence>
<feature type="compositionally biased region" description="Polar residues" evidence="1">
    <location>
        <begin position="130"/>
        <end position="145"/>
    </location>
</feature>
<evidence type="ECO:0000313" key="3">
    <source>
        <dbReference type="EMBL" id="KAK0670282.1"/>
    </source>
</evidence>
<evidence type="ECO:0000256" key="2">
    <source>
        <dbReference type="SAM" id="Phobius"/>
    </source>
</evidence>
<keyword evidence="2" id="KW-0812">Transmembrane</keyword>
<keyword evidence="2" id="KW-0472">Membrane</keyword>
<feature type="region of interest" description="Disordered" evidence="1">
    <location>
        <begin position="120"/>
        <end position="237"/>
    </location>
</feature>
<comment type="caution">
    <text evidence="3">The sequence shown here is derived from an EMBL/GenBank/DDBJ whole genome shotgun (WGS) entry which is preliminary data.</text>
</comment>
<gene>
    <name evidence="3" type="ORF">QBC41DRAFT_318225</name>
</gene>
<evidence type="ECO:0000313" key="4">
    <source>
        <dbReference type="Proteomes" id="UP001174997"/>
    </source>
</evidence>